<dbReference type="RefSeq" id="WP_152945432.1">
    <property type="nucleotide sequence ID" value="NZ_WHYR01000008.1"/>
</dbReference>
<dbReference type="EMBL" id="WHYR01000008">
    <property type="protein sequence ID" value="MQL51508.1"/>
    <property type="molecule type" value="Genomic_DNA"/>
</dbReference>
<comment type="similarity">
    <text evidence="2">Belongs to the HdrA family.</text>
</comment>
<evidence type="ECO:0000256" key="3">
    <source>
        <dbReference type="ARBA" id="ARBA00022485"/>
    </source>
</evidence>
<keyword evidence="4" id="KW-0479">Metal-binding</keyword>
<dbReference type="PANTHER" id="PTHR43498:SF1">
    <property type="entry name" value="COB--COM HETERODISULFIDE REDUCTASE IRON-SULFUR SUBUNIT A"/>
    <property type="match status" value="1"/>
</dbReference>
<dbReference type="OrthoDB" id="135003at2"/>
<dbReference type="InterPro" id="IPR028261">
    <property type="entry name" value="DPD_II"/>
</dbReference>
<dbReference type="InterPro" id="IPR017900">
    <property type="entry name" value="4Fe4S_Fe_S_CS"/>
</dbReference>
<dbReference type="InterPro" id="IPR039650">
    <property type="entry name" value="HdrA-like"/>
</dbReference>
<protein>
    <submittedName>
        <fullName evidence="10">FAD-dependent oxidoreductase</fullName>
    </submittedName>
</protein>
<dbReference type="Pfam" id="PF07992">
    <property type="entry name" value="Pyr_redox_2"/>
    <property type="match status" value="3"/>
</dbReference>
<dbReference type="PRINTS" id="PR00419">
    <property type="entry name" value="ADXRDTASE"/>
</dbReference>
<keyword evidence="7" id="KW-0408">Iron</keyword>
<reference evidence="10 11" key="1">
    <citation type="submission" date="2019-10" db="EMBL/GenBank/DDBJ databases">
        <title>Comparative genomics of sulfur disproportionating microorganisms.</title>
        <authorList>
            <person name="Ward L.M."/>
            <person name="Bertran E."/>
            <person name="Johnston D."/>
        </authorList>
    </citation>
    <scope>NUCLEOTIDE SEQUENCE [LARGE SCALE GENOMIC DNA]</scope>
    <source>
        <strain evidence="10 11">DSM 14055</strain>
    </source>
</reference>
<evidence type="ECO:0000313" key="10">
    <source>
        <dbReference type="EMBL" id="MQL51508.1"/>
    </source>
</evidence>
<evidence type="ECO:0000256" key="5">
    <source>
        <dbReference type="ARBA" id="ARBA00022827"/>
    </source>
</evidence>
<evidence type="ECO:0000256" key="6">
    <source>
        <dbReference type="ARBA" id="ARBA00023002"/>
    </source>
</evidence>
<feature type="domain" description="4Fe-4S ferredoxin-type" evidence="9">
    <location>
        <begin position="102"/>
        <end position="132"/>
    </location>
</feature>
<dbReference type="GO" id="GO:0046872">
    <property type="term" value="F:metal ion binding"/>
    <property type="evidence" value="ECO:0007669"/>
    <property type="project" value="UniProtKB-KW"/>
</dbReference>
<dbReference type="PROSITE" id="PS00198">
    <property type="entry name" value="4FE4S_FER_1"/>
    <property type="match status" value="2"/>
</dbReference>
<comment type="cofactor">
    <cofactor evidence="1">
        <name>FAD</name>
        <dbReference type="ChEBI" id="CHEBI:57692"/>
    </cofactor>
</comment>
<keyword evidence="3" id="KW-0004">4Fe-4S</keyword>
<dbReference type="InterPro" id="IPR009051">
    <property type="entry name" value="Helical_ferredxn"/>
</dbReference>
<dbReference type="SUPFAM" id="SSF51905">
    <property type="entry name" value="FAD/NAD(P)-binding domain"/>
    <property type="match status" value="2"/>
</dbReference>
<proteinExistence type="inferred from homology"/>
<accession>A0A6N7IQQ7</accession>
<dbReference type="Proteomes" id="UP000441717">
    <property type="component" value="Unassembled WGS sequence"/>
</dbReference>
<organism evidence="10 11">
    <name type="scientific">Desulfofundulus thermobenzoicus</name>
    <dbReference type="NCBI Taxonomy" id="29376"/>
    <lineage>
        <taxon>Bacteria</taxon>
        <taxon>Bacillati</taxon>
        <taxon>Bacillota</taxon>
        <taxon>Clostridia</taxon>
        <taxon>Eubacteriales</taxon>
        <taxon>Peptococcaceae</taxon>
        <taxon>Desulfofundulus</taxon>
    </lineage>
</organism>
<feature type="domain" description="4Fe-4S ferredoxin-type" evidence="9">
    <location>
        <begin position="1398"/>
        <end position="1427"/>
    </location>
</feature>
<dbReference type="InterPro" id="IPR023753">
    <property type="entry name" value="FAD/NAD-binding_dom"/>
</dbReference>
<evidence type="ECO:0000259" key="9">
    <source>
        <dbReference type="PROSITE" id="PS51379"/>
    </source>
</evidence>
<dbReference type="Pfam" id="PF12831">
    <property type="entry name" value="FAD_oxidored"/>
    <property type="match status" value="1"/>
</dbReference>
<keyword evidence="5" id="KW-0274">FAD</keyword>
<dbReference type="NCBIfam" id="NF009410">
    <property type="entry name" value="PRK12771.1"/>
    <property type="match status" value="1"/>
</dbReference>
<dbReference type="PROSITE" id="PS51379">
    <property type="entry name" value="4FE4S_FER_2"/>
    <property type="match status" value="3"/>
</dbReference>
<evidence type="ECO:0000256" key="7">
    <source>
        <dbReference type="ARBA" id="ARBA00023004"/>
    </source>
</evidence>
<keyword evidence="5" id="KW-0285">Flavoprotein</keyword>
<dbReference type="Gene3D" id="1.10.1060.10">
    <property type="entry name" value="Alpha-helical ferredoxin"/>
    <property type="match status" value="1"/>
</dbReference>
<dbReference type="GO" id="GO:0051539">
    <property type="term" value="F:4 iron, 4 sulfur cluster binding"/>
    <property type="evidence" value="ECO:0007669"/>
    <property type="project" value="UniProtKB-KW"/>
</dbReference>
<keyword evidence="11" id="KW-1185">Reference proteome</keyword>
<dbReference type="Gene3D" id="3.30.70.20">
    <property type="match status" value="2"/>
</dbReference>
<evidence type="ECO:0000256" key="2">
    <source>
        <dbReference type="ARBA" id="ARBA00006561"/>
    </source>
</evidence>
<dbReference type="PANTHER" id="PTHR43498">
    <property type="entry name" value="FERREDOXIN:COB-COM HETERODISULFIDE REDUCTASE SUBUNIT A"/>
    <property type="match status" value="1"/>
</dbReference>
<gene>
    <name evidence="10" type="ORF">GFC01_04355</name>
</gene>
<dbReference type="Gene3D" id="3.40.50.720">
    <property type="entry name" value="NAD(P)-binding Rossmann-like Domain"/>
    <property type="match status" value="1"/>
</dbReference>
<dbReference type="SUPFAM" id="SSF51971">
    <property type="entry name" value="Nucleotide-binding domain"/>
    <property type="match status" value="2"/>
</dbReference>
<dbReference type="InterPro" id="IPR036188">
    <property type="entry name" value="FAD/NAD-bd_sf"/>
</dbReference>
<dbReference type="Pfam" id="PF12838">
    <property type="entry name" value="Fer4_7"/>
    <property type="match status" value="1"/>
</dbReference>
<dbReference type="Gene3D" id="3.50.50.60">
    <property type="entry name" value="FAD/NAD(P)-binding domain"/>
    <property type="match status" value="4"/>
</dbReference>
<dbReference type="Pfam" id="PF14691">
    <property type="entry name" value="Fer4_20"/>
    <property type="match status" value="1"/>
</dbReference>
<dbReference type="InterPro" id="IPR017896">
    <property type="entry name" value="4Fe4S_Fe-S-bd"/>
</dbReference>
<keyword evidence="6" id="KW-0560">Oxidoreductase</keyword>
<dbReference type="Pfam" id="PF00037">
    <property type="entry name" value="Fer4"/>
    <property type="match status" value="1"/>
</dbReference>
<comment type="caution">
    <text evidence="10">The sequence shown here is derived from an EMBL/GenBank/DDBJ whole genome shotgun (WGS) entry which is preliminary data.</text>
</comment>
<evidence type="ECO:0000256" key="8">
    <source>
        <dbReference type="ARBA" id="ARBA00023014"/>
    </source>
</evidence>
<sequence>MESESRPRGAVMVVGAGISGMQAALDLAEGGFKVYLVEEKPAIGGTMVRLDKTFPTNDCAMCIVSPKLVDTGRHLNIEILTSTRLTALKGQPGNFRAFLKQKARYVDLNKCTGCGECARVCPVEVDNEFDAGLGKRKAVYKLFPQATPGAYAIDKRGVSPCRAACPAGVNVQGYVQLIKSGRHVEAWQTIYRDNPFPAICGRICTHPCQSACHRAAVDGAVNIRALKRFAAEEAYRDLDSLPLPEVGEPRREKVAVVGAGPAGLSAAYQLVLRGYRVTVFEALPAAGGMMRVGIPEYRLPKKWVDLEVDLLARLGVEFRFNTRLGREITLEGLQENYQAIFVALGAHKGNSPGLPGEDLAGVEQGVSFLRRVALGEPVAVGRRVAVIGGGNTAMDCARTAVRLGAEEVYILYRRSEGEITALPEERQAAREEGVRFMMLTSPIRFIGREGRVARVECVRNRLEEAAEGGRPRPVPVAGSEFLLDVDTVILATGQQPDLSGLNGRLPAGRTLTADPETLATPVPGVFAGGDCVTGPKTVIDAIAAGKVAAESIHRYLTGQDLREGRRFRVPAEEIAPMRQAAGDIPPGKPLPVAHLEPAERVKGFVEEARTFIPEEARAEAERCLNCAVCSECRECVKVCLAGAIDHEMRDEELALDVGAVILSPGAETFDPSQLPYYGYGRYANVITGIQFERILSASGPYQGHLVRPSDGKEPRRIAWIQCVGSRNVRIGHDYCSSVCCMYAIKEAVIAMEHSHHPLQATIFFMDMRTYGKDFERYYRRAREQGVRFVRSRIYEVNGGEDGNLRIRYALPDGRVQEEEFDLVVLSVGFKAGEQAGEVAAAAGVAMDETGFCRCDEFTPGVTPVPGVYASGIFAGPRDIPETVTAASAAAGYVSRLLSAARHSETRVKEYPPERDVHREPPRVGVFVCNCGINIGSVVRVPEVVEYARTLPGVVYAREFLFTCAQDSVEEIKKCIGEHRLNRVVVASCTPRTHAPLFQSVLKEAGLNPHLYEHVNIREHSSWVHRDQPAAATAKAKDLVRMAVARVRLLTPIGQTYTGINRSALVVGGGVAGLTAALSLAEQGYRTHLVEKEEALGGNARHLYYTLGGSDPQRYLRELTEKVTGHPLIRVYTGSTVVEAGGYPGNYHSRIKTPAGEMAIEHGAVVIATGAREARTEEYLYGKHPAVVTQRELEERLHRGEANDLGTVVMIQCVGSRTDQRPYCSRICCSQAIKNALKLKELDPRVRIFILYRDIRVYGLNEQYYTAARQKGIIFIRYGVEQKPVVEAAGDGLVVRVADPVLGAELAIEPDLLVLSTGVVPGEDNARLSQLFKVPLNGDGFFLEAHMKLRPVDFAAEGMYLCGLAHSPGLLGECITQANAAAMRAVTLLARDRLANVAETATVNPRRCVGCGMCLKVCDYQARSLDPVRRVVEVNAALCQGCGACVAACPNGASRQKGYEKAQLLAMLEAI</sequence>
<evidence type="ECO:0000313" key="11">
    <source>
        <dbReference type="Proteomes" id="UP000441717"/>
    </source>
</evidence>
<keyword evidence="8" id="KW-0411">Iron-sulfur</keyword>
<dbReference type="SUPFAM" id="SSF54862">
    <property type="entry name" value="4Fe-4S ferredoxins"/>
    <property type="match status" value="1"/>
</dbReference>
<dbReference type="GO" id="GO:0016491">
    <property type="term" value="F:oxidoreductase activity"/>
    <property type="evidence" value="ECO:0007669"/>
    <property type="project" value="UniProtKB-KW"/>
</dbReference>
<name>A0A6N7IQQ7_9FIRM</name>
<feature type="domain" description="4Fe-4S ferredoxin-type" evidence="9">
    <location>
        <begin position="1429"/>
        <end position="1458"/>
    </location>
</feature>
<evidence type="ECO:0000256" key="4">
    <source>
        <dbReference type="ARBA" id="ARBA00022723"/>
    </source>
</evidence>
<dbReference type="SUPFAM" id="SSF46548">
    <property type="entry name" value="alpha-helical ferredoxin"/>
    <property type="match status" value="2"/>
</dbReference>
<evidence type="ECO:0000256" key="1">
    <source>
        <dbReference type="ARBA" id="ARBA00001974"/>
    </source>
</evidence>